<dbReference type="RefSeq" id="WP_219043299.1">
    <property type="nucleotide sequence ID" value="NZ_JAHWDQ010000002.1"/>
</dbReference>
<keyword evidence="8" id="KW-1133">Transmembrane helix</keyword>
<keyword evidence="4" id="KW-0808">Transferase</keyword>
<reference evidence="12" key="1">
    <citation type="submission" date="2021-07" db="EMBL/GenBank/DDBJ databases">
        <title>Zhongshania sp. CAU 1632 isolated from seawater.</title>
        <authorList>
            <person name="Kim W."/>
        </authorList>
    </citation>
    <scope>NUCLEOTIDE SEQUENCE</scope>
    <source>
        <strain evidence="12">CAU 1632</strain>
    </source>
</reference>
<name>A0ABS6VRW9_9GAMM</name>
<comment type="caution">
    <text evidence="12">The sequence shown here is derived from an EMBL/GenBank/DDBJ whole genome shotgun (WGS) entry which is preliminary data.</text>
</comment>
<protein>
    <recommendedName>
        <fullName evidence="2">histidine kinase</fullName>
        <ecNumber evidence="2">2.7.13.3</ecNumber>
    </recommendedName>
</protein>
<gene>
    <name evidence="12" type="ORF">KXJ70_09655</name>
</gene>
<feature type="domain" description="Response regulatory" evidence="10">
    <location>
        <begin position="508"/>
        <end position="624"/>
    </location>
</feature>
<evidence type="ECO:0000259" key="10">
    <source>
        <dbReference type="PROSITE" id="PS50110"/>
    </source>
</evidence>
<feature type="transmembrane region" description="Helical" evidence="8">
    <location>
        <begin position="12"/>
        <end position="35"/>
    </location>
</feature>
<sequence>MLIKLRKHTIFSQILIAGISPAIVIFISLFTYSLISRLNDASANQREIAIRIAENIAASSELAIISGNDTQLIEIMRSAINKDITAITVVNLLTKNKVYLKSNHRSHQSFELITVPVFQSRVDISDSFTGDIDTSIKSPKEIGTVTIEQSKDQLEKLQKRIVIVSSSIGALSIFLCILLAWLISRRISKPLAEINTFTKNISLGNLGSRLKVKGEGELGELQNHINEMTMNLEAQQAELTSRLQQLQLAKTLADEANNAKSLFLATMTHELRTPMNGALGMLQLLSTTELNQEQSNYIEIAKSSSEHLLNIVNNILDFSKIEKGDLKLDSHLYSPTTLFDMHLTPLIYEAKNKGVELNYSVSSKLRSVNVYGDDTRVRQIVLNLASNAVKFTHSGNIDIRLDSEEINAKELLLTLSVKDTGIGIDESDQLIVFDSFRQADGSRKRRYGGSGLGLAIVKRLCSLMHAELKMDSKLGEGTQFTIKWKCRYEAVQAIDETTPQENVLAGKTVLIVEDNPVNQMLVANTVKRWNMIAITANNGQECLIELQKQHVDIVLMDLQMPTMDGYEASIKIRQHAKYAAIPIIALTANSIQEDKDRCFSVGMNDFLSKPVSLNVLKEKISYWLSS</sequence>
<comment type="catalytic activity">
    <reaction evidence="1">
        <text>ATP + protein L-histidine = ADP + protein N-phospho-L-histidine.</text>
        <dbReference type="EC" id="2.7.13.3"/>
    </reaction>
</comment>
<evidence type="ECO:0000313" key="12">
    <source>
        <dbReference type="EMBL" id="MBW2941042.1"/>
    </source>
</evidence>
<dbReference type="EC" id="2.7.13.3" evidence="2"/>
<dbReference type="Pfam" id="PF00072">
    <property type="entry name" value="Response_reg"/>
    <property type="match status" value="1"/>
</dbReference>
<dbReference type="CDD" id="cd00082">
    <property type="entry name" value="HisKA"/>
    <property type="match status" value="1"/>
</dbReference>
<dbReference type="SMART" id="SM00388">
    <property type="entry name" value="HisKA"/>
    <property type="match status" value="1"/>
</dbReference>
<evidence type="ECO:0000256" key="3">
    <source>
        <dbReference type="ARBA" id="ARBA00022553"/>
    </source>
</evidence>
<dbReference type="EMBL" id="JAHWDQ010000002">
    <property type="protein sequence ID" value="MBW2941042.1"/>
    <property type="molecule type" value="Genomic_DNA"/>
</dbReference>
<dbReference type="Pfam" id="PF00672">
    <property type="entry name" value="HAMP"/>
    <property type="match status" value="1"/>
</dbReference>
<feature type="coiled-coil region" evidence="7">
    <location>
        <begin position="218"/>
        <end position="249"/>
    </location>
</feature>
<dbReference type="InterPro" id="IPR005467">
    <property type="entry name" value="His_kinase_dom"/>
</dbReference>
<keyword evidence="3 6" id="KW-0597">Phosphoprotein</keyword>
<evidence type="ECO:0000256" key="5">
    <source>
        <dbReference type="ARBA" id="ARBA00023012"/>
    </source>
</evidence>
<dbReference type="SMART" id="SM00387">
    <property type="entry name" value="HATPase_c"/>
    <property type="match status" value="1"/>
</dbReference>
<dbReference type="InterPro" id="IPR003594">
    <property type="entry name" value="HATPase_dom"/>
</dbReference>
<keyword evidence="13" id="KW-1185">Reference proteome</keyword>
<organism evidence="12 13">
    <name type="scientific">Zhongshania aquimaris</name>
    <dbReference type="NCBI Taxonomy" id="2857107"/>
    <lineage>
        <taxon>Bacteria</taxon>
        <taxon>Pseudomonadati</taxon>
        <taxon>Pseudomonadota</taxon>
        <taxon>Gammaproteobacteria</taxon>
        <taxon>Cellvibrionales</taxon>
        <taxon>Spongiibacteraceae</taxon>
        <taxon>Zhongshania</taxon>
    </lineage>
</organism>
<evidence type="ECO:0000259" key="9">
    <source>
        <dbReference type="PROSITE" id="PS50109"/>
    </source>
</evidence>
<dbReference type="CDD" id="cd06225">
    <property type="entry name" value="HAMP"/>
    <property type="match status" value="1"/>
</dbReference>
<dbReference type="SMART" id="SM00448">
    <property type="entry name" value="REC"/>
    <property type="match status" value="1"/>
</dbReference>
<dbReference type="PROSITE" id="PS50109">
    <property type="entry name" value="HIS_KIN"/>
    <property type="match status" value="1"/>
</dbReference>
<feature type="domain" description="HAMP" evidence="11">
    <location>
        <begin position="185"/>
        <end position="237"/>
    </location>
</feature>
<dbReference type="Pfam" id="PF02518">
    <property type="entry name" value="HATPase_c"/>
    <property type="match status" value="1"/>
</dbReference>
<dbReference type="InterPro" id="IPR003660">
    <property type="entry name" value="HAMP_dom"/>
</dbReference>
<dbReference type="InterPro" id="IPR001789">
    <property type="entry name" value="Sig_transdc_resp-reg_receiver"/>
</dbReference>
<evidence type="ECO:0000256" key="7">
    <source>
        <dbReference type="SAM" id="Coils"/>
    </source>
</evidence>
<dbReference type="Proteomes" id="UP001166291">
    <property type="component" value="Unassembled WGS sequence"/>
</dbReference>
<evidence type="ECO:0000256" key="4">
    <source>
        <dbReference type="ARBA" id="ARBA00022777"/>
    </source>
</evidence>
<feature type="domain" description="Histidine kinase" evidence="9">
    <location>
        <begin position="266"/>
        <end position="488"/>
    </location>
</feature>
<evidence type="ECO:0000256" key="2">
    <source>
        <dbReference type="ARBA" id="ARBA00012438"/>
    </source>
</evidence>
<proteinExistence type="predicted"/>
<keyword evidence="4" id="KW-0418">Kinase</keyword>
<accession>A0ABS6VRW9</accession>
<evidence type="ECO:0000256" key="6">
    <source>
        <dbReference type="PROSITE-ProRule" id="PRU00169"/>
    </source>
</evidence>
<keyword evidence="5" id="KW-0902">Two-component regulatory system</keyword>
<evidence type="ECO:0000256" key="8">
    <source>
        <dbReference type="SAM" id="Phobius"/>
    </source>
</evidence>
<dbReference type="Pfam" id="PF00512">
    <property type="entry name" value="HisKA"/>
    <property type="match status" value="1"/>
</dbReference>
<dbReference type="InterPro" id="IPR003661">
    <property type="entry name" value="HisK_dim/P_dom"/>
</dbReference>
<feature type="modified residue" description="4-aspartylphosphate" evidence="6">
    <location>
        <position position="557"/>
    </location>
</feature>
<dbReference type="PANTHER" id="PTHR45339:SF1">
    <property type="entry name" value="HYBRID SIGNAL TRANSDUCTION HISTIDINE KINASE J"/>
    <property type="match status" value="1"/>
</dbReference>
<dbReference type="PANTHER" id="PTHR45339">
    <property type="entry name" value="HYBRID SIGNAL TRANSDUCTION HISTIDINE KINASE J"/>
    <property type="match status" value="1"/>
</dbReference>
<dbReference type="CDD" id="cd16922">
    <property type="entry name" value="HATPase_EvgS-ArcB-TorS-like"/>
    <property type="match status" value="1"/>
</dbReference>
<dbReference type="SMART" id="SM00304">
    <property type="entry name" value="HAMP"/>
    <property type="match status" value="1"/>
</dbReference>
<evidence type="ECO:0000259" key="11">
    <source>
        <dbReference type="PROSITE" id="PS50885"/>
    </source>
</evidence>
<keyword evidence="8" id="KW-0472">Membrane</keyword>
<evidence type="ECO:0000256" key="1">
    <source>
        <dbReference type="ARBA" id="ARBA00000085"/>
    </source>
</evidence>
<dbReference type="CDD" id="cd17546">
    <property type="entry name" value="REC_hyHK_CKI1_RcsC-like"/>
    <property type="match status" value="1"/>
</dbReference>
<keyword evidence="8" id="KW-0812">Transmembrane</keyword>
<feature type="transmembrane region" description="Helical" evidence="8">
    <location>
        <begin position="161"/>
        <end position="183"/>
    </location>
</feature>
<dbReference type="PROSITE" id="PS50110">
    <property type="entry name" value="RESPONSE_REGULATORY"/>
    <property type="match status" value="1"/>
</dbReference>
<dbReference type="PROSITE" id="PS50885">
    <property type="entry name" value="HAMP"/>
    <property type="match status" value="1"/>
</dbReference>
<evidence type="ECO:0000313" key="13">
    <source>
        <dbReference type="Proteomes" id="UP001166291"/>
    </source>
</evidence>
<keyword evidence="7" id="KW-0175">Coiled coil</keyword>